<dbReference type="Proteomes" id="UP000000245">
    <property type="component" value="Chromosome"/>
</dbReference>
<dbReference type="InterPro" id="IPR006626">
    <property type="entry name" value="PbH1"/>
</dbReference>
<dbReference type="InterPro" id="IPR012334">
    <property type="entry name" value="Pectin_lyas_fold"/>
</dbReference>
<sequence length="847" mass="85041">MPTIGQLPAANSVSDSDELPLYQAGQTVAATRAQFLAGMQQQLALPQGTLLGGVGPGTAAPVPITIGANLSLSGTTLAAAAAPFEIAALPAGAAPAAGDAVPLGQGGANVALAYGAFMSGISTLPGVQAGGFEAVAAGASAVRSIAELAANAVAIEDFGARGDGVTDDAPALRAALAAGSPVRFGPKTYRIDGECDISGTAATLIGVPGQTVLTRGAQSVAGTSSQAAWISVSAATFNADGIIFDANAAITAQTWGVVIQAGCTASNITRSLFRNAKGSIYGWGLAIAPSDPTVTRHHVHDCEFTANAVDGLWVAATDAVAVTSCRAHDNARNGIYVDNQDPTLTLKIRDVQVVGNTCWNNQTGIVIGNFNQTNREPPTYGNANPDVLGALVAQNCAFSNSGYGISISGRNILVTGNLLVDNGPAGGGMLVNTGYCRVANNMIINSGGFGIDAGGSIHVELSGNYCDGQTIGIGIGGSQNCTVRGNFIQDCTTGIMALNVESDGRGTNFGISCNNLEIAGNRINYGAGGYGIVLQDAPQLVVVRDNIVSSGTSGDPLNALVPYTDSVVLRNNVVNFDDTFAVNPVAANGVNTLVYPDLLDRVTVSQSTGAVQSIISATAQRTEGMITYIKVTNGGSNYTNATVSISGTGSGAAASAWIANGAVIGVYITARGSGYGPGTQVSITGDGTGATATVQVGLPVLEGRRLEIDCLAPVSFASAGSAPAQENWTGAPLTVPAGATIEWRGHAGAWQAARFIQSDYLVPAADGSVTLGSQAGDVRLGPAAGGAVRLISPTEPTGCVVLIGRGSPLGVVSAPPGSSYRNLDGGAGATFWIKQTATDATGWVAIA</sequence>
<dbReference type="InterPro" id="IPR011050">
    <property type="entry name" value="Pectin_lyase_fold/virulence"/>
</dbReference>
<dbReference type="HOGENOM" id="CLU_336391_0_0_5"/>
<dbReference type="SMART" id="SM00710">
    <property type="entry name" value="PbH1"/>
    <property type="match status" value="8"/>
</dbReference>
<protein>
    <submittedName>
        <fullName evidence="2">Parallel beta-helix repeat protein</fullName>
    </submittedName>
</protein>
<dbReference type="Gene3D" id="2.160.20.10">
    <property type="entry name" value="Single-stranded right-handed beta-helix, Pectin lyase-like"/>
    <property type="match status" value="2"/>
</dbReference>
<dbReference type="Pfam" id="PF13229">
    <property type="entry name" value="Beta_helix"/>
    <property type="match status" value="1"/>
</dbReference>
<name>A5G1I6_ACICJ</name>
<evidence type="ECO:0000259" key="1">
    <source>
        <dbReference type="Pfam" id="PF13229"/>
    </source>
</evidence>
<proteinExistence type="predicted"/>
<reference evidence="2 3" key="1">
    <citation type="submission" date="2007-05" db="EMBL/GenBank/DDBJ databases">
        <title>Complete sequence of chromosome of Acidiphilium cryptum JF-5.</title>
        <authorList>
            <consortium name="US DOE Joint Genome Institute"/>
            <person name="Copeland A."/>
            <person name="Lucas S."/>
            <person name="Lapidus A."/>
            <person name="Barry K."/>
            <person name="Detter J.C."/>
            <person name="Glavina del Rio T."/>
            <person name="Hammon N."/>
            <person name="Israni S."/>
            <person name="Dalin E."/>
            <person name="Tice H."/>
            <person name="Pitluck S."/>
            <person name="Sims D."/>
            <person name="Brettin T."/>
            <person name="Bruce D."/>
            <person name="Han C."/>
            <person name="Schmutz J."/>
            <person name="Larimer F."/>
            <person name="Land M."/>
            <person name="Hauser L."/>
            <person name="Kyrpides N."/>
            <person name="Kim E."/>
            <person name="Magnuson T."/>
            <person name="Richardson P."/>
        </authorList>
    </citation>
    <scope>NUCLEOTIDE SEQUENCE [LARGE SCALE GENOMIC DNA]</scope>
    <source>
        <strain evidence="2 3">JF-5</strain>
    </source>
</reference>
<feature type="domain" description="Right handed beta helix" evidence="1">
    <location>
        <begin position="351"/>
        <end position="498"/>
    </location>
</feature>
<dbReference type="AlphaFoldDB" id="A5G1I6"/>
<dbReference type="STRING" id="349163.Acry_2527"/>
<dbReference type="RefSeq" id="WP_012040118.1">
    <property type="nucleotide sequence ID" value="NC_009484.1"/>
</dbReference>
<gene>
    <name evidence="2" type="ordered locus">Acry_2527</name>
</gene>
<dbReference type="InterPro" id="IPR039448">
    <property type="entry name" value="Beta_helix"/>
</dbReference>
<accession>A5G1I6</accession>
<dbReference type="EMBL" id="CP000697">
    <property type="protein sequence ID" value="ABQ31718.1"/>
    <property type="molecule type" value="Genomic_DNA"/>
</dbReference>
<evidence type="ECO:0000313" key="3">
    <source>
        <dbReference type="Proteomes" id="UP000000245"/>
    </source>
</evidence>
<evidence type="ECO:0000313" key="2">
    <source>
        <dbReference type="EMBL" id="ABQ31718.1"/>
    </source>
</evidence>
<dbReference type="KEGG" id="acr:Acry_2527"/>
<dbReference type="SUPFAM" id="SSF51126">
    <property type="entry name" value="Pectin lyase-like"/>
    <property type="match status" value="2"/>
</dbReference>
<organism evidence="2 3">
    <name type="scientific">Acidiphilium cryptum (strain JF-5)</name>
    <dbReference type="NCBI Taxonomy" id="349163"/>
    <lineage>
        <taxon>Bacteria</taxon>
        <taxon>Pseudomonadati</taxon>
        <taxon>Pseudomonadota</taxon>
        <taxon>Alphaproteobacteria</taxon>
        <taxon>Acetobacterales</taxon>
        <taxon>Acidocellaceae</taxon>
        <taxon>Acidiphilium</taxon>
    </lineage>
</organism>
<dbReference type="eggNOG" id="ENOG50343XR">
    <property type="taxonomic scope" value="Bacteria"/>
</dbReference>
<keyword evidence="3" id="KW-1185">Reference proteome</keyword>